<evidence type="ECO:0000313" key="2">
    <source>
        <dbReference type="Proteomes" id="UP001055114"/>
    </source>
</evidence>
<dbReference type="AlphaFoldDB" id="A0AA37KDL2"/>
<proteinExistence type="predicted"/>
<comment type="caution">
    <text evidence="1">The sequence shown here is derived from an EMBL/GenBank/DDBJ whole genome shotgun (WGS) entry which is preliminary data.</text>
</comment>
<gene>
    <name evidence="1" type="ORF">CE91St3_32230</name>
</gene>
<protein>
    <submittedName>
        <fullName evidence="1">Uncharacterized protein</fullName>
    </submittedName>
</protein>
<name>A0AA37KDL2_9BACT</name>
<organism evidence="1 2">
    <name type="scientific">Parabacteroides merdae</name>
    <dbReference type="NCBI Taxonomy" id="46503"/>
    <lineage>
        <taxon>Bacteria</taxon>
        <taxon>Pseudomonadati</taxon>
        <taxon>Bacteroidota</taxon>
        <taxon>Bacteroidia</taxon>
        <taxon>Bacteroidales</taxon>
        <taxon>Tannerellaceae</taxon>
        <taxon>Parabacteroides</taxon>
    </lineage>
</organism>
<dbReference type="EMBL" id="BQNZ01000003">
    <property type="protein sequence ID" value="GKH73360.1"/>
    <property type="molecule type" value="Genomic_DNA"/>
</dbReference>
<sequence length="58" mass="6328">MSIPNAICFFPNKQIVYFPNGLPVGKDYAGENADGQPFRGGRYPVQSTYTGCGNIRIS</sequence>
<evidence type="ECO:0000313" key="1">
    <source>
        <dbReference type="EMBL" id="GKH73360.1"/>
    </source>
</evidence>
<accession>A0AA37KDL2</accession>
<dbReference type="Proteomes" id="UP001055114">
    <property type="component" value="Unassembled WGS sequence"/>
</dbReference>
<reference evidence="1" key="1">
    <citation type="submission" date="2022-01" db="EMBL/GenBank/DDBJ databases">
        <title>Novel bile acid biosynthetic pathways are enriched in the microbiome of centenarians.</title>
        <authorList>
            <person name="Sato Y."/>
            <person name="Atarashi K."/>
            <person name="Plichta R.D."/>
            <person name="Arai Y."/>
            <person name="Sasajima S."/>
            <person name="Kearney M.S."/>
            <person name="Suda W."/>
            <person name="Takeshita K."/>
            <person name="Sasaki T."/>
            <person name="Okamoto S."/>
            <person name="Skelly N.A."/>
            <person name="Okamura Y."/>
            <person name="Vlamakis H."/>
            <person name="Li Y."/>
            <person name="Tanoue T."/>
            <person name="Takei H."/>
            <person name="Nittono H."/>
            <person name="Narushima S."/>
            <person name="Irie J."/>
            <person name="Itoh H."/>
            <person name="Moriya K."/>
            <person name="Sugiura Y."/>
            <person name="Suematsu M."/>
            <person name="Moritoki N."/>
            <person name="Shibata S."/>
            <person name="Littman R.D."/>
            <person name="Fischbach A.M."/>
            <person name="Uwamino Y."/>
            <person name="Inoue T."/>
            <person name="Honda A."/>
            <person name="Hattori M."/>
            <person name="Murai T."/>
            <person name="Xavier J.R."/>
            <person name="Hirose N."/>
            <person name="Honda K."/>
        </authorList>
    </citation>
    <scope>NUCLEOTIDE SEQUENCE</scope>
    <source>
        <strain evidence="1">CE91-St3</strain>
    </source>
</reference>